<organism evidence="2 3">
    <name type="scientific">Linum tenue</name>
    <dbReference type="NCBI Taxonomy" id="586396"/>
    <lineage>
        <taxon>Eukaryota</taxon>
        <taxon>Viridiplantae</taxon>
        <taxon>Streptophyta</taxon>
        <taxon>Embryophyta</taxon>
        <taxon>Tracheophyta</taxon>
        <taxon>Spermatophyta</taxon>
        <taxon>Magnoliopsida</taxon>
        <taxon>eudicotyledons</taxon>
        <taxon>Gunneridae</taxon>
        <taxon>Pentapetalae</taxon>
        <taxon>rosids</taxon>
        <taxon>fabids</taxon>
        <taxon>Malpighiales</taxon>
        <taxon>Linaceae</taxon>
        <taxon>Linum</taxon>
    </lineage>
</organism>
<accession>A0AAV0MC00</accession>
<proteinExistence type="predicted"/>
<evidence type="ECO:0000256" key="1">
    <source>
        <dbReference type="SAM" id="MobiDB-lite"/>
    </source>
</evidence>
<gene>
    <name evidence="2" type="ORF">LITE_LOCUS28046</name>
</gene>
<comment type="caution">
    <text evidence="2">The sequence shown here is derived from an EMBL/GenBank/DDBJ whole genome shotgun (WGS) entry which is preliminary data.</text>
</comment>
<feature type="region of interest" description="Disordered" evidence="1">
    <location>
        <begin position="90"/>
        <end position="119"/>
    </location>
</feature>
<reference evidence="2" key="1">
    <citation type="submission" date="2022-08" db="EMBL/GenBank/DDBJ databases">
        <authorList>
            <person name="Gutierrez-Valencia J."/>
        </authorList>
    </citation>
    <scope>NUCLEOTIDE SEQUENCE</scope>
</reference>
<feature type="compositionally biased region" description="Basic and acidic residues" evidence="1">
    <location>
        <begin position="92"/>
        <end position="104"/>
    </location>
</feature>
<dbReference type="Proteomes" id="UP001154282">
    <property type="component" value="Unassembled WGS sequence"/>
</dbReference>
<keyword evidence="3" id="KW-1185">Reference proteome</keyword>
<dbReference type="AlphaFoldDB" id="A0AAV0MC00"/>
<name>A0AAV0MC00_9ROSI</name>
<evidence type="ECO:0000313" key="2">
    <source>
        <dbReference type="EMBL" id="CAI0444279.1"/>
    </source>
</evidence>
<sequence>LSLVSLEKKNVICNQFGGKDRDLVGGCYPTSRSLFSHPTLSLISFSRSHLFQKGSRYQIQAPSRLSQSSFALYHFLERMKAWNKRCNQFPPKESDADDEHHGGLDGEGQSGEGEKSRSTINSPAIAACSRGFAGKNDSRRWGSFCWFSRPQITGFNALCIHLLKVTYHSLVLPWHIN</sequence>
<dbReference type="EMBL" id="CAMGYJ010000007">
    <property type="protein sequence ID" value="CAI0444279.1"/>
    <property type="molecule type" value="Genomic_DNA"/>
</dbReference>
<feature type="non-terminal residue" evidence="2">
    <location>
        <position position="1"/>
    </location>
</feature>
<evidence type="ECO:0000313" key="3">
    <source>
        <dbReference type="Proteomes" id="UP001154282"/>
    </source>
</evidence>
<protein>
    <submittedName>
        <fullName evidence="2">Uncharacterized protein</fullName>
    </submittedName>
</protein>